<dbReference type="RefSeq" id="WP_075798204.1">
    <property type="nucleotide sequence ID" value="NZ_CP015583.1"/>
</dbReference>
<dbReference type="AlphaFoldDB" id="A0A1L7AEY5"/>
<evidence type="ECO:0000313" key="5">
    <source>
        <dbReference type="Proteomes" id="UP000185494"/>
    </source>
</evidence>
<feature type="region of interest" description="Disordered" evidence="1">
    <location>
        <begin position="1"/>
        <end position="55"/>
    </location>
</feature>
<dbReference type="Proteomes" id="UP000185494">
    <property type="component" value="Chromosome 1"/>
</dbReference>
<protein>
    <submittedName>
        <fullName evidence="3">Uncharacterized protein</fullName>
    </submittedName>
</protein>
<feature type="transmembrane region" description="Helical" evidence="2">
    <location>
        <begin position="66"/>
        <end position="85"/>
    </location>
</feature>
<name>A0A1L7AEY5_9PROT</name>
<sequence>MSDTLSHKDGSLPPGQPDPDAIDTPAGAAEPEVRFRPADPLTPRPSYHPEEGAPDPRSEWFGIARALLYALLVTAFLTWLIFLWVG</sequence>
<keyword evidence="2" id="KW-1133">Transmembrane helix</keyword>
<evidence type="ECO:0000313" key="6">
    <source>
        <dbReference type="Proteomes" id="UP001258945"/>
    </source>
</evidence>
<dbReference type="EMBL" id="JAVVDO010000043">
    <property type="protein sequence ID" value="MDT8333100.1"/>
    <property type="molecule type" value="Genomic_DNA"/>
</dbReference>
<reference evidence="3 5" key="1">
    <citation type="submission" date="2016-05" db="EMBL/GenBank/DDBJ databases">
        <title>Complete Genome and Methylome Analysis of Psychrotrophic Bacterial Isolates from Antarctic Lake Untersee.</title>
        <authorList>
            <person name="Fomenkov A."/>
            <person name="Akimov V.N."/>
            <person name="Vasilyeva L.V."/>
            <person name="Andersen D."/>
            <person name="Vincze T."/>
            <person name="Roberts R.J."/>
        </authorList>
    </citation>
    <scope>NUCLEOTIDE SEQUENCE [LARGE SCALE GENOMIC DNA]</scope>
    <source>
        <strain evidence="3 5">U14-5</strain>
    </source>
</reference>
<accession>A0A1L7AEY5</accession>
<gene>
    <name evidence="3" type="ORF">RGI145_09880</name>
    <name evidence="4" type="ORF">RQ831_18785</name>
</gene>
<dbReference type="KEGG" id="rgi:RGI145_09880"/>
<evidence type="ECO:0000313" key="4">
    <source>
        <dbReference type="EMBL" id="MDT8333100.1"/>
    </source>
</evidence>
<dbReference type="Proteomes" id="UP001258945">
    <property type="component" value="Unassembled WGS sequence"/>
</dbReference>
<evidence type="ECO:0000313" key="3">
    <source>
        <dbReference type="EMBL" id="APT57358.1"/>
    </source>
</evidence>
<reference evidence="4" key="3">
    <citation type="submission" date="2023-09" db="EMBL/GenBank/DDBJ databases">
        <authorList>
            <person name="Schober I."/>
            <person name="Bunk B."/>
        </authorList>
    </citation>
    <scope>NUCLEOTIDE SEQUENCE</scope>
    <source>
        <strain evidence="4">DSM 103800</strain>
    </source>
</reference>
<organism evidence="3 5">
    <name type="scientific">Roseomonas gilardii</name>
    <dbReference type="NCBI Taxonomy" id="257708"/>
    <lineage>
        <taxon>Bacteria</taxon>
        <taxon>Pseudomonadati</taxon>
        <taxon>Pseudomonadota</taxon>
        <taxon>Alphaproteobacteria</taxon>
        <taxon>Acetobacterales</taxon>
        <taxon>Roseomonadaceae</taxon>
        <taxon>Roseomonas</taxon>
    </lineage>
</organism>
<reference evidence="4 6" key="2">
    <citation type="journal article" date="2019" name="Microb. Pathog.">
        <title>Comparison of VITEK 2, MALDI-TOF MS, 16S rRNA gene sequencing, and whole-genome sequencing for identification of Roseomonas mucosa.</title>
        <authorList>
            <person name="Rudolph W.W."/>
            <person name="Gunzer F."/>
            <person name="Trauth M."/>
            <person name="Bunk B."/>
            <person name="Bigge R."/>
            <person name="Schrottner P."/>
        </authorList>
    </citation>
    <scope>NUCLEOTIDE SEQUENCE [LARGE SCALE GENOMIC DNA]</scope>
    <source>
        <strain evidence="4 6">DSM 103800</strain>
    </source>
</reference>
<evidence type="ECO:0000256" key="1">
    <source>
        <dbReference type="SAM" id="MobiDB-lite"/>
    </source>
</evidence>
<keyword evidence="6" id="KW-1185">Reference proteome</keyword>
<dbReference type="STRING" id="257708.RGI145_09880"/>
<proteinExistence type="predicted"/>
<keyword evidence="2" id="KW-0472">Membrane</keyword>
<keyword evidence="2" id="KW-0812">Transmembrane</keyword>
<dbReference type="EMBL" id="CP015583">
    <property type="protein sequence ID" value="APT57358.1"/>
    <property type="molecule type" value="Genomic_DNA"/>
</dbReference>
<evidence type="ECO:0000256" key="2">
    <source>
        <dbReference type="SAM" id="Phobius"/>
    </source>
</evidence>
<feature type="compositionally biased region" description="Basic and acidic residues" evidence="1">
    <location>
        <begin position="1"/>
        <end position="10"/>
    </location>
</feature>